<dbReference type="SUPFAM" id="SSF53056">
    <property type="entry name" value="beta-carbonic anhydrase, cab"/>
    <property type="match status" value="1"/>
</dbReference>
<dbReference type="InterPro" id="IPR001765">
    <property type="entry name" value="Carbonic_anhydrase"/>
</dbReference>
<comment type="similarity">
    <text evidence="1 7">Belongs to the beta-class carbonic anhydrase family.</text>
</comment>
<dbReference type="InterPro" id="IPR036874">
    <property type="entry name" value="Carbonic_anhydrase_sf"/>
</dbReference>
<evidence type="ECO:0000256" key="4">
    <source>
        <dbReference type="ARBA" id="ARBA00023239"/>
    </source>
</evidence>
<dbReference type="FunFam" id="3.40.1050.10:FF:000001">
    <property type="entry name" value="Carbonic anhydrase"/>
    <property type="match status" value="1"/>
</dbReference>
<feature type="binding site" evidence="6">
    <location>
        <position position="44"/>
    </location>
    <ligand>
        <name>Zn(2+)</name>
        <dbReference type="ChEBI" id="CHEBI:29105"/>
    </ligand>
</feature>
<keyword evidence="3 6" id="KW-0862">Zinc</keyword>
<dbReference type="KEGG" id="gbi:PG2T_13730"/>
<dbReference type="EC" id="4.2.1.1" evidence="7"/>
<dbReference type="Proteomes" id="UP000092952">
    <property type="component" value="Chromosome"/>
</dbReference>
<feature type="binding site" evidence="6">
    <location>
        <position position="42"/>
    </location>
    <ligand>
        <name>Zn(2+)</name>
        <dbReference type="ChEBI" id="CHEBI:29105"/>
    </ligand>
</feature>
<dbReference type="STRING" id="1810504.PG2T_13730"/>
<organism evidence="8 9">
    <name type="scientific">Immundisolibacter cernigliae</name>
    <dbReference type="NCBI Taxonomy" id="1810504"/>
    <lineage>
        <taxon>Bacteria</taxon>
        <taxon>Pseudomonadati</taxon>
        <taxon>Pseudomonadota</taxon>
        <taxon>Gammaproteobacteria</taxon>
        <taxon>Immundisolibacterales</taxon>
        <taxon>Immundisolibacteraceae</taxon>
        <taxon>Immundisolibacter</taxon>
    </lineage>
</organism>
<evidence type="ECO:0000313" key="8">
    <source>
        <dbReference type="EMBL" id="ANX05135.1"/>
    </source>
</evidence>
<gene>
    <name evidence="8" type="ORF">PG2T_13730</name>
</gene>
<dbReference type="PANTHER" id="PTHR11002:SF76">
    <property type="entry name" value="CARBONIC ANHYDRASE"/>
    <property type="match status" value="1"/>
</dbReference>
<dbReference type="PROSITE" id="PS00705">
    <property type="entry name" value="PROK_CO2_ANHYDRASE_2"/>
    <property type="match status" value="1"/>
</dbReference>
<dbReference type="PROSITE" id="PS00704">
    <property type="entry name" value="PROK_CO2_ANHYDRASE_1"/>
    <property type="match status" value="1"/>
</dbReference>
<dbReference type="NCBIfam" id="NF007756">
    <property type="entry name" value="PRK10437.1"/>
    <property type="match status" value="1"/>
</dbReference>
<accession>A0A1B1YWC7</accession>
<dbReference type="AlphaFoldDB" id="A0A1B1YWC7"/>
<evidence type="ECO:0000256" key="7">
    <source>
        <dbReference type="RuleBase" id="RU003956"/>
    </source>
</evidence>
<dbReference type="Pfam" id="PF00484">
    <property type="entry name" value="Pro_CA"/>
    <property type="match status" value="1"/>
</dbReference>
<dbReference type="InterPro" id="IPR015892">
    <property type="entry name" value="Carbonic_anhydrase_CS"/>
</dbReference>
<comment type="cofactor">
    <cofactor evidence="6">
        <name>Zn(2+)</name>
        <dbReference type="ChEBI" id="CHEBI:29105"/>
    </cofactor>
    <text evidence="6">Binds 1 zinc ion per subunit.</text>
</comment>
<keyword evidence="9" id="KW-1185">Reference proteome</keyword>
<dbReference type="RefSeq" id="WP_068806697.1">
    <property type="nucleotide sequence ID" value="NZ_CP014671.1"/>
</dbReference>
<dbReference type="InParanoid" id="A0A1B1YWC7"/>
<evidence type="ECO:0000256" key="5">
    <source>
        <dbReference type="ARBA" id="ARBA00048348"/>
    </source>
</evidence>
<keyword evidence="2 6" id="KW-0479">Metal-binding</keyword>
<evidence type="ECO:0000256" key="3">
    <source>
        <dbReference type="ARBA" id="ARBA00022833"/>
    </source>
</evidence>
<dbReference type="GO" id="GO:0008270">
    <property type="term" value="F:zinc ion binding"/>
    <property type="evidence" value="ECO:0007669"/>
    <property type="project" value="UniProtKB-UniRule"/>
</dbReference>
<dbReference type="GO" id="GO:0015976">
    <property type="term" value="P:carbon utilization"/>
    <property type="evidence" value="ECO:0007669"/>
    <property type="project" value="InterPro"/>
</dbReference>
<evidence type="ECO:0000313" key="9">
    <source>
        <dbReference type="Proteomes" id="UP000092952"/>
    </source>
</evidence>
<dbReference type="OrthoDB" id="9797527at2"/>
<dbReference type="Gene3D" id="3.40.1050.10">
    <property type="entry name" value="Carbonic anhydrase"/>
    <property type="match status" value="1"/>
</dbReference>
<evidence type="ECO:0000256" key="1">
    <source>
        <dbReference type="ARBA" id="ARBA00006217"/>
    </source>
</evidence>
<proteinExistence type="inferred from homology"/>
<name>A0A1B1YWC7_9GAMM</name>
<protein>
    <recommendedName>
        <fullName evidence="7">Carbonic anhydrase</fullName>
        <ecNumber evidence="7">4.2.1.1</ecNumber>
    </recommendedName>
    <alternativeName>
        <fullName evidence="7">Carbonate dehydratase</fullName>
    </alternativeName>
</protein>
<comment type="catalytic activity">
    <reaction evidence="5 7">
        <text>hydrogencarbonate + H(+) = CO2 + H2O</text>
        <dbReference type="Rhea" id="RHEA:10748"/>
        <dbReference type="ChEBI" id="CHEBI:15377"/>
        <dbReference type="ChEBI" id="CHEBI:15378"/>
        <dbReference type="ChEBI" id="CHEBI:16526"/>
        <dbReference type="ChEBI" id="CHEBI:17544"/>
        <dbReference type="EC" id="4.2.1.1"/>
    </reaction>
</comment>
<keyword evidence="4 7" id="KW-0456">Lyase</keyword>
<comment type="function">
    <text evidence="7">Reversible hydration of carbon dioxide.</text>
</comment>
<dbReference type="FunCoup" id="A0A1B1YWC7">
    <property type="interactions" value="279"/>
</dbReference>
<dbReference type="CDD" id="cd00883">
    <property type="entry name" value="beta_CA_cladeA"/>
    <property type="match status" value="1"/>
</dbReference>
<dbReference type="GO" id="GO:0004089">
    <property type="term" value="F:carbonate dehydratase activity"/>
    <property type="evidence" value="ECO:0007669"/>
    <property type="project" value="UniProtKB-UniRule"/>
</dbReference>
<feature type="binding site" evidence="6">
    <location>
        <position position="101"/>
    </location>
    <ligand>
        <name>Zn(2+)</name>
        <dbReference type="ChEBI" id="CHEBI:29105"/>
    </ligand>
</feature>
<dbReference type="PANTHER" id="PTHR11002">
    <property type="entry name" value="CARBONIC ANHYDRASE"/>
    <property type="match status" value="1"/>
</dbReference>
<sequence length="207" mass="22805">MSDLNKLIEANRAWSARATASDPEFFTRLLGQQRPHYLWIGCSDSRVPANQIVGLLPGEIFVHRNVGNLVHQTDLNFLAVLQYAVEVLRVDHVIVCGHYGCGAVQSVLDGQPLGLIDNWLRNIETVYRQHRDIDALPADQRLNALCEHNVRAQVRAVCDSTVMRGAWASGQEVTVHGWIYGIADGLVNDLGVSCASPADRARLDAAD</sequence>
<feature type="binding site" evidence="6">
    <location>
        <position position="98"/>
    </location>
    <ligand>
        <name>Zn(2+)</name>
        <dbReference type="ChEBI" id="CHEBI:29105"/>
    </ligand>
</feature>
<dbReference type="SMART" id="SM00947">
    <property type="entry name" value="Pro_CA"/>
    <property type="match status" value="1"/>
</dbReference>
<evidence type="ECO:0000256" key="6">
    <source>
        <dbReference type="PIRSR" id="PIRSR601765-1"/>
    </source>
</evidence>
<reference evidence="9" key="1">
    <citation type="submission" date="2016-03" db="EMBL/GenBank/DDBJ databases">
        <title>Complete genome sequence of Solimmundus cernigliae, representing a novel lineage of polycyclic aromatic hydrocarbon degraders within the Gammaproteobacteria.</title>
        <authorList>
            <person name="Singleton D.R."/>
            <person name="Dickey A.N."/>
            <person name="Scholl E.H."/>
            <person name="Wright F.A."/>
            <person name="Aitken M.D."/>
        </authorList>
    </citation>
    <scope>NUCLEOTIDE SEQUENCE [LARGE SCALE GENOMIC DNA]</scope>
    <source>
        <strain evidence="9">TR3.2</strain>
    </source>
</reference>
<dbReference type="EMBL" id="CP014671">
    <property type="protein sequence ID" value="ANX05135.1"/>
    <property type="molecule type" value="Genomic_DNA"/>
</dbReference>
<evidence type="ECO:0000256" key="2">
    <source>
        <dbReference type="ARBA" id="ARBA00022723"/>
    </source>
</evidence>